<proteinExistence type="predicted"/>
<feature type="compositionally biased region" description="Basic and acidic residues" evidence="1">
    <location>
        <begin position="216"/>
        <end position="242"/>
    </location>
</feature>
<feature type="region of interest" description="Disordered" evidence="1">
    <location>
        <begin position="153"/>
        <end position="298"/>
    </location>
</feature>
<accession>A0A388M6W7</accession>
<dbReference type="Proteomes" id="UP000265515">
    <property type="component" value="Unassembled WGS sequence"/>
</dbReference>
<evidence type="ECO:0000313" key="3">
    <source>
        <dbReference type="Proteomes" id="UP000265515"/>
    </source>
</evidence>
<evidence type="ECO:0000313" key="2">
    <source>
        <dbReference type="EMBL" id="GBG90202.1"/>
    </source>
</evidence>
<feature type="compositionally biased region" description="Acidic residues" evidence="1">
    <location>
        <begin position="156"/>
        <end position="182"/>
    </location>
</feature>
<reference evidence="2 3" key="1">
    <citation type="journal article" date="2018" name="Cell">
        <title>The Chara Genome: Secondary Complexity and Implications for Plant Terrestrialization.</title>
        <authorList>
            <person name="Nishiyama T."/>
            <person name="Sakayama H."/>
            <person name="Vries J.D."/>
            <person name="Buschmann H."/>
            <person name="Saint-Marcoux D."/>
            <person name="Ullrich K.K."/>
            <person name="Haas F.B."/>
            <person name="Vanderstraeten L."/>
            <person name="Becker D."/>
            <person name="Lang D."/>
            <person name="Vosolsobe S."/>
            <person name="Rombauts S."/>
            <person name="Wilhelmsson P.K.I."/>
            <person name="Janitza P."/>
            <person name="Kern R."/>
            <person name="Heyl A."/>
            <person name="Rumpler F."/>
            <person name="Villalobos L.I.A.C."/>
            <person name="Clay J.M."/>
            <person name="Skokan R."/>
            <person name="Toyoda A."/>
            <person name="Suzuki Y."/>
            <person name="Kagoshima H."/>
            <person name="Schijlen E."/>
            <person name="Tajeshwar N."/>
            <person name="Catarino B."/>
            <person name="Hetherington A.J."/>
            <person name="Saltykova A."/>
            <person name="Bonnot C."/>
            <person name="Breuninger H."/>
            <person name="Symeonidi A."/>
            <person name="Radhakrishnan G.V."/>
            <person name="Van Nieuwerburgh F."/>
            <person name="Deforce D."/>
            <person name="Chang C."/>
            <person name="Karol K.G."/>
            <person name="Hedrich R."/>
            <person name="Ulvskov P."/>
            <person name="Glockner G."/>
            <person name="Delwiche C.F."/>
            <person name="Petrasek J."/>
            <person name="Van de Peer Y."/>
            <person name="Friml J."/>
            <person name="Beilby M."/>
            <person name="Dolan L."/>
            <person name="Kohara Y."/>
            <person name="Sugano S."/>
            <person name="Fujiyama A."/>
            <person name="Delaux P.-M."/>
            <person name="Quint M."/>
            <person name="TheiBen G."/>
            <person name="Hagemann M."/>
            <person name="Harholt J."/>
            <person name="Dunand C."/>
            <person name="Zachgo S."/>
            <person name="Langdale J."/>
            <person name="Maumus F."/>
            <person name="Straeten D.V.D."/>
            <person name="Gould S.B."/>
            <person name="Rensing S.A."/>
        </authorList>
    </citation>
    <scope>NUCLEOTIDE SEQUENCE [LARGE SCALE GENOMIC DNA]</scope>
    <source>
        <strain evidence="2 3">S276</strain>
    </source>
</reference>
<feature type="compositionally biased region" description="Acidic residues" evidence="1">
    <location>
        <begin position="190"/>
        <end position="215"/>
    </location>
</feature>
<dbReference type="EMBL" id="BFEA01000794">
    <property type="protein sequence ID" value="GBG90202.1"/>
    <property type="molecule type" value="Genomic_DNA"/>
</dbReference>
<dbReference type="AlphaFoldDB" id="A0A388M6W7"/>
<dbReference type="Gramene" id="GBG90202">
    <property type="protein sequence ID" value="GBG90202"/>
    <property type="gene ID" value="CBR_g50383"/>
</dbReference>
<protein>
    <submittedName>
        <fullName evidence="2">Uncharacterized protein</fullName>
    </submittedName>
</protein>
<feature type="compositionally biased region" description="Basic and acidic residues" evidence="1">
    <location>
        <begin position="257"/>
        <end position="268"/>
    </location>
</feature>
<sequence length="462" mass="51855">MAVQRLSAPGISHVSTVVLFSGDISEISPLRHTAIRTMLREWGQQLATEWNQWLTRHDDNLVPTDGIEVGGLRTARHEPAVVLPELLVDDLPLDIVSQCDESPVPHILSPTLTPYLQWSACLEEHIGNNNPPSQRQYLDPREIIDLAFFQPRTASEDEALTPEEEEEEGVEEGDEEEEETSEEPGSYSEYSEEEPGEEEEEEEEEEESEWETLGEEPDRAETQEEDPEAARRREEIAARKQPLEFASGVDLPIPNDPAKHPEPPKNDDGDLAAETSSAPARRRRSRSPSPPPPPVYQFDLHWKNVSVASAYGRLRGDVEDDVSIAKMLYSFGTEFDPEMITRPKPIVGAVQLSDVDVLGADGKCFRLRIVVRAWSFWEFFARIKNRDRVGTTIATARFTSLNSLNSNTVELMDGTDIGRQYKRHGNLARLPPIVVAADAGGLQVRFHPWVGDSRDLLPTISR</sequence>
<name>A0A388M6W7_CHABU</name>
<organism evidence="2 3">
    <name type="scientific">Chara braunii</name>
    <name type="common">Braun's stonewort</name>
    <dbReference type="NCBI Taxonomy" id="69332"/>
    <lineage>
        <taxon>Eukaryota</taxon>
        <taxon>Viridiplantae</taxon>
        <taxon>Streptophyta</taxon>
        <taxon>Charophyceae</taxon>
        <taxon>Charales</taxon>
        <taxon>Characeae</taxon>
        <taxon>Chara</taxon>
    </lineage>
</organism>
<gene>
    <name evidence="2" type="ORF">CBR_g50383</name>
</gene>
<evidence type="ECO:0000256" key="1">
    <source>
        <dbReference type="SAM" id="MobiDB-lite"/>
    </source>
</evidence>
<keyword evidence="3" id="KW-1185">Reference proteome</keyword>
<comment type="caution">
    <text evidence="2">The sequence shown here is derived from an EMBL/GenBank/DDBJ whole genome shotgun (WGS) entry which is preliminary data.</text>
</comment>